<evidence type="ECO:0000313" key="1">
    <source>
        <dbReference type="EMBL" id="KKK90594.1"/>
    </source>
</evidence>
<dbReference type="AlphaFoldDB" id="A0A0F9BJ34"/>
<organism evidence="1">
    <name type="scientific">marine sediment metagenome</name>
    <dbReference type="NCBI Taxonomy" id="412755"/>
    <lineage>
        <taxon>unclassified sequences</taxon>
        <taxon>metagenomes</taxon>
        <taxon>ecological metagenomes</taxon>
    </lineage>
</organism>
<name>A0A0F9BJ34_9ZZZZ</name>
<gene>
    <name evidence="1" type="ORF">LCGC14_2721440</name>
</gene>
<comment type="caution">
    <text evidence="1">The sequence shown here is derived from an EMBL/GenBank/DDBJ whole genome shotgun (WGS) entry which is preliminary data.</text>
</comment>
<reference evidence="1" key="1">
    <citation type="journal article" date="2015" name="Nature">
        <title>Complex archaea that bridge the gap between prokaryotes and eukaryotes.</title>
        <authorList>
            <person name="Spang A."/>
            <person name="Saw J.H."/>
            <person name="Jorgensen S.L."/>
            <person name="Zaremba-Niedzwiedzka K."/>
            <person name="Martijn J."/>
            <person name="Lind A.E."/>
            <person name="van Eijk R."/>
            <person name="Schleper C."/>
            <person name="Guy L."/>
            <person name="Ettema T.J."/>
        </authorList>
    </citation>
    <scope>NUCLEOTIDE SEQUENCE</scope>
</reference>
<dbReference type="EMBL" id="LAZR01049031">
    <property type="protein sequence ID" value="KKK90594.1"/>
    <property type="molecule type" value="Genomic_DNA"/>
</dbReference>
<protein>
    <submittedName>
        <fullName evidence="1">Uncharacterized protein</fullName>
    </submittedName>
</protein>
<proteinExistence type="predicted"/>
<accession>A0A0F9BJ34</accession>
<sequence length="87" mass="9772">MDQLHILGAGGLDNVDHRSIMEIEDGLVVRREHTMAIKTTRKPSAKCLDCGERQGHTRYCVRGADSDVQMLAGMIEHFSWESDESDN</sequence>